<dbReference type="RefSeq" id="WP_053065512.1">
    <property type="nucleotide sequence ID" value="NZ_CBDRIQ010000020.1"/>
</dbReference>
<evidence type="ECO:0000313" key="1">
    <source>
        <dbReference type="EMBL" id="KAB1107688.1"/>
    </source>
</evidence>
<sequence>MPADATADAAARQVLAHLGVTLTDLQSHTDGPAPLPTIAEYLPRVIAAAGPGAQRTYGTYWQRMAAVWRDRPLDAVAASDVEAMTADDHHCPVAA</sequence>
<accession>A0ABQ6UB33</accession>
<comment type="caution">
    <text evidence="1">The sequence shown here is derived from an EMBL/GenBank/DDBJ whole genome shotgun (WGS) entry which is preliminary data.</text>
</comment>
<name>A0ABQ6UB33_9ACTN</name>
<evidence type="ECO:0000313" key="2">
    <source>
        <dbReference type="Proteomes" id="UP000471364"/>
    </source>
</evidence>
<keyword evidence="2" id="KW-1185">Reference proteome</keyword>
<dbReference type="Proteomes" id="UP000471364">
    <property type="component" value="Unassembled WGS sequence"/>
</dbReference>
<proteinExistence type="predicted"/>
<protein>
    <submittedName>
        <fullName evidence="1">Uncharacterized protein</fullName>
    </submittedName>
</protein>
<gene>
    <name evidence="1" type="ORF">F6X54_25515</name>
</gene>
<reference evidence="1 2" key="1">
    <citation type="submission" date="2019-09" db="EMBL/GenBank/DDBJ databases">
        <title>High taxonomic diversity of Micromonospora strains isolated from Medicago sativa nodules in different geographical locations.</title>
        <authorList>
            <person name="Martinez-Hidalgo P."/>
            <person name="Flores-Felix J.D."/>
            <person name="Velazquez E."/>
            <person name="Brau L."/>
            <person name="Trujillo M.E."/>
            <person name="Martinez-Molina E."/>
        </authorList>
    </citation>
    <scope>NUCLEOTIDE SEQUENCE [LARGE SCALE GENOMIC DNA]</scope>
    <source>
        <strain evidence="1 2">ALFB5</strain>
    </source>
</reference>
<dbReference type="EMBL" id="WAAR01000146">
    <property type="protein sequence ID" value="KAB1107688.1"/>
    <property type="molecule type" value="Genomic_DNA"/>
</dbReference>
<organism evidence="1 2">
    <name type="scientific">Micromonospora aurantiaca</name>
    <name type="common">nom. illeg.</name>
    <dbReference type="NCBI Taxonomy" id="47850"/>
    <lineage>
        <taxon>Bacteria</taxon>
        <taxon>Bacillati</taxon>
        <taxon>Actinomycetota</taxon>
        <taxon>Actinomycetes</taxon>
        <taxon>Micromonosporales</taxon>
        <taxon>Micromonosporaceae</taxon>
        <taxon>Micromonospora</taxon>
    </lineage>
</organism>